<dbReference type="RefSeq" id="XP_035341220.1">
    <property type="nucleotide sequence ID" value="XM_035485327.1"/>
</dbReference>
<dbReference type="EMBL" id="CP055898">
    <property type="protein sequence ID" value="QKX55041.1"/>
    <property type="molecule type" value="Genomic_DNA"/>
</dbReference>
<evidence type="ECO:0000256" key="3">
    <source>
        <dbReference type="SAM" id="Coils"/>
    </source>
</evidence>
<organism evidence="5 6">
    <name type="scientific">Talaromyces rugulosus</name>
    <name type="common">Penicillium rugulosum</name>
    <dbReference type="NCBI Taxonomy" id="121627"/>
    <lineage>
        <taxon>Eukaryota</taxon>
        <taxon>Fungi</taxon>
        <taxon>Dikarya</taxon>
        <taxon>Ascomycota</taxon>
        <taxon>Pezizomycotina</taxon>
        <taxon>Eurotiomycetes</taxon>
        <taxon>Eurotiomycetidae</taxon>
        <taxon>Eurotiales</taxon>
        <taxon>Trichocomaceae</taxon>
        <taxon>Talaromyces</taxon>
        <taxon>Talaromyces sect. Islandici</taxon>
    </lineage>
</organism>
<dbReference type="PANTHER" id="PTHR47057:SF1">
    <property type="entry name" value="AFADIN_ALPHA-ACTININ-BINDING PROTEIN"/>
    <property type="match status" value="1"/>
</dbReference>
<gene>
    <name evidence="5" type="ORF">TRUGW13939_02133</name>
</gene>
<feature type="compositionally biased region" description="Low complexity" evidence="4">
    <location>
        <begin position="495"/>
        <end position="505"/>
    </location>
</feature>
<dbReference type="OrthoDB" id="312015at2759"/>
<evidence type="ECO:0000313" key="6">
    <source>
        <dbReference type="Proteomes" id="UP000509510"/>
    </source>
</evidence>
<keyword evidence="2 3" id="KW-0175">Coiled coil</keyword>
<dbReference type="GeneID" id="55989642"/>
<dbReference type="Proteomes" id="UP000509510">
    <property type="component" value="Chromosome I"/>
</dbReference>
<feature type="coiled-coil region" evidence="3">
    <location>
        <begin position="73"/>
        <end position="142"/>
    </location>
</feature>
<feature type="compositionally biased region" description="Acidic residues" evidence="4">
    <location>
        <begin position="373"/>
        <end position="396"/>
    </location>
</feature>
<keyword evidence="6" id="KW-1185">Reference proteome</keyword>
<dbReference type="Pfam" id="PF11559">
    <property type="entry name" value="ADIP"/>
    <property type="match status" value="1"/>
</dbReference>
<feature type="region of interest" description="Disordered" evidence="4">
    <location>
        <begin position="356"/>
        <end position="557"/>
    </location>
</feature>
<accession>A0A7H8QNB5</accession>
<proteinExistence type="inferred from homology"/>
<sequence length="557" mass="61564">MDSRNLETASNYINNLLLARGLLKNGKPIDFAQPGDGAEKSDATMANIINLVNDLVLRRDREAEHRESLASTIQNLRASESQQTVEIERLKSKNTELARSVALAEGQQRALKANMSSTEATVRKLKEEQQKMKTIVQQVRAQCANDIRKRDTELQKLKSHLNDRQRGKREGLGVTTININRTMERTSKSEPDVSNPGYSLKQETTNFLTELCQNLSDENDTLINLSRTTIYTLKELQGISESDSADGESSNMGVSQSQSQTGPVSSVPTNVMDLSAQMDTVLAHLGTLLTNPSFVPLEEVEMRDEEITRLREGWERMEMRWKQAVTMMDGWHKRIQHGGDSVDLNELRKGMSLDSGLGRSLALSSTDGHDPIDGDDDDDNDNGLEDSLEEDEDAETEPQAKSLKPTLAKPPIRALGERNGNLRSRASTRKVSFYDGVMDTAPDGTSGGEEVTAPPARAQKTEKVTQRTTTRRASSQVPRRVNQPPQLSVKEKLAAVEAEAQAATEDSTTQDNTKKRTRSKRDLPATTIAATKGGKGGRRRSTLTNEELEQLLGVPEE</sequence>
<dbReference type="KEGG" id="trg:TRUGW13939_02133"/>
<reference evidence="6" key="1">
    <citation type="submission" date="2020-06" db="EMBL/GenBank/DDBJ databases">
        <title>A chromosome-scale genome assembly of Talaromyces rugulosus W13939.</title>
        <authorList>
            <person name="Wang B."/>
            <person name="Guo L."/>
            <person name="Ye K."/>
            <person name="Wang L."/>
        </authorList>
    </citation>
    <scope>NUCLEOTIDE SEQUENCE [LARGE SCALE GENOMIC DNA]</scope>
    <source>
        <strain evidence="6">W13939</strain>
    </source>
</reference>
<evidence type="ECO:0000313" key="5">
    <source>
        <dbReference type="EMBL" id="QKX55041.1"/>
    </source>
</evidence>
<comment type="similarity">
    <text evidence="1">Belongs to the ADIP family.</text>
</comment>
<feature type="region of interest" description="Disordered" evidence="4">
    <location>
        <begin position="241"/>
        <end position="269"/>
    </location>
</feature>
<dbReference type="InterPro" id="IPR021622">
    <property type="entry name" value="Afadin/alpha-actinin-bd"/>
</dbReference>
<evidence type="ECO:0008006" key="7">
    <source>
        <dbReference type="Google" id="ProtNLM"/>
    </source>
</evidence>
<evidence type="ECO:0000256" key="4">
    <source>
        <dbReference type="SAM" id="MobiDB-lite"/>
    </source>
</evidence>
<protein>
    <recommendedName>
        <fullName evidence="7">NIMA interactive protein</fullName>
    </recommendedName>
</protein>
<evidence type="ECO:0000256" key="1">
    <source>
        <dbReference type="ARBA" id="ARBA00009291"/>
    </source>
</evidence>
<evidence type="ECO:0000256" key="2">
    <source>
        <dbReference type="ARBA" id="ARBA00023054"/>
    </source>
</evidence>
<name>A0A7H8QNB5_TALRU</name>
<dbReference type="AlphaFoldDB" id="A0A7H8QNB5"/>
<dbReference type="PANTHER" id="PTHR47057">
    <property type="entry name" value="AFADIN/ALPHA-ACTININ-BINDING"/>
    <property type="match status" value="1"/>
</dbReference>